<evidence type="ECO:0000313" key="7">
    <source>
        <dbReference type="Proteomes" id="UP001243757"/>
    </source>
</evidence>
<name>A0ABT7EZM1_9RHOB</name>
<organism evidence="6 7">
    <name type="scientific">Pseudodonghicola flavimaris</name>
    <dbReference type="NCBI Taxonomy" id="3050036"/>
    <lineage>
        <taxon>Bacteria</taxon>
        <taxon>Pseudomonadati</taxon>
        <taxon>Pseudomonadota</taxon>
        <taxon>Alphaproteobacteria</taxon>
        <taxon>Rhodobacterales</taxon>
        <taxon>Paracoccaceae</taxon>
        <taxon>Pseudodonghicola</taxon>
    </lineage>
</organism>
<evidence type="ECO:0000256" key="1">
    <source>
        <dbReference type="ARBA" id="ARBA00005495"/>
    </source>
</evidence>
<dbReference type="Proteomes" id="UP001243757">
    <property type="component" value="Unassembled WGS sequence"/>
</dbReference>
<evidence type="ECO:0000256" key="4">
    <source>
        <dbReference type="ARBA" id="ARBA00023239"/>
    </source>
</evidence>
<dbReference type="InterPro" id="IPR006913">
    <property type="entry name" value="CENP-V/GFA"/>
</dbReference>
<dbReference type="Gene3D" id="3.90.1590.10">
    <property type="entry name" value="glutathione-dependent formaldehyde- activating enzyme (gfa)"/>
    <property type="match status" value="1"/>
</dbReference>
<proteinExistence type="inferred from homology"/>
<dbReference type="PANTHER" id="PTHR33337:SF40">
    <property type="entry name" value="CENP-V_GFA DOMAIN-CONTAINING PROTEIN-RELATED"/>
    <property type="match status" value="1"/>
</dbReference>
<feature type="domain" description="CENP-V/GFA" evidence="5">
    <location>
        <begin position="4"/>
        <end position="122"/>
    </location>
</feature>
<accession>A0ABT7EZM1</accession>
<dbReference type="PROSITE" id="PS51891">
    <property type="entry name" value="CENP_V_GFA"/>
    <property type="match status" value="1"/>
</dbReference>
<evidence type="ECO:0000313" key="6">
    <source>
        <dbReference type="EMBL" id="MDK3017787.1"/>
    </source>
</evidence>
<evidence type="ECO:0000259" key="5">
    <source>
        <dbReference type="PROSITE" id="PS51891"/>
    </source>
</evidence>
<dbReference type="Pfam" id="PF04828">
    <property type="entry name" value="GFA"/>
    <property type="match status" value="1"/>
</dbReference>
<dbReference type="EMBL" id="JASNJD010000005">
    <property type="protein sequence ID" value="MDK3017787.1"/>
    <property type="molecule type" value="Genomic_DNA"/>
</dbReference>
<dbReference type="SUPFAM" id="SSF51316">
    <property type="entry name" value="Mss4-like"/>
    <property type="match status" value="1"/>
</dbReference>
<protein>
    <submittedName>
        <fullName evidence="6">GFA family protein</fullName>
    </submittedName>
</protein>
<dbReference type="RefSeq" id="WP_284480600.1">
    <property type="nucleotide sequence ID" value="NZ_JASNJD010000005.1"/>
</dbReference>
<reference evidence="6 7" key="1">
    <citation type="submission" date="2023-05" db="EMBL/GenBank/DDBJ databases">
        <title>Pseudodonghicola sp. nov.</title>
        <authorList>
            <person name="Huang J."/>
        </authorList>
    </citation>
    <scope>NUCLEOTIDE SEQUENCE [LARGE SCALE GENOMIC DNA]</scope>
    <source>
        <strain evidence="6 7">IC7</strain>
    </source>
</reference>
<sequence length="146" mass="16341">MTDRNGQCLCGAVKIAVRDVPRDFGACHCNMCRRWTGSALLAVTVPEATVRWQGEEHIRRIQSSPWAERAWCDCCGTGLWYRVTAEGPHKGNYELPIGLFDDANGMQMTSEIYIDLKSDAFAYAGERKRYTEAETLALFGIEEGAE</sequence>
<keyword evidence="3" id="KW-0862">Zinc</keyword>
<evidence type="ECO:0000256" key="3">
    <source>
        <dbReference type="ARBA" id="ARBA00022833"/>
    </source>
</evidence>
<gene>
    <name evidence="6" type="ORF">QO033_08865</name>
</gene>
<keyword evidence="4" id="KW-0456">Lyase</keyword>
<comment type="caution">
    <text evidence="6">The sequence shown here is derived from an EMBL/GenBank/DDBJ whole genome shotgun (WGS) entry which is preliminary data.</text>
</comment>
<keyword evidence="2" id="KW-0479">Metal-binding</keyword>
<dbReference type="PANTHER" id="PTHR33337">
    <property type="entry name" value="GFA DOMAIN-CONTAINING PROTEIN"/>
    <property type="match status" value="1"/>
</dbReference>
<dbReference type="InterPro" id="IPR011057">
    <property type="entry name" value="Mss4-like_sf"/>
</dbReference>
<comment type="similarity">
    <text evidence="1">Belongs to the Gfa family.</text>
</comment>
<evidence type="ECO:0000256" key="2">
    <source>
        <dbReference type="ARBA" id="ARBA00022723"/>
    </source>
</evidence>
<keyword evidence="7" id="KW-1185">Reference proteome</keyword>